<dbReference type="InterPro" id="IPR009506">
    <property type="entry name" value="YjiS-like"/>
</dbReference>
<reference evidence="2 3" key="1">
    <citation type="submission" date="2015-11" db="EMBL/GenBank/DDBJ databases">
        <title>Draft Genome Sequence of the Strain BR 10423 (Rhizobium sp.) isolated from nodules of Mimosa pudica.</title>
        <authorList>
            <person name="Barauna A.C."/>
            <person name="Zilli J.E."/>
            <person name="Simoes-Araujo J.L."/>
            <person name="Reis V.M."/>
            <person name="James E.K."/>
            <person name="Reis F.B.Jr."/>
            <person name="Rouws L.F."/>
            <person name="Passos S.R."/>
            <person name="Gois S.R."/>
        </authorList>
    </citation>
    <scope>NUCLEOTIDE SEQUENCE [LARGE SCALE GENOMIC DNA]</scope>
    <source>
        <strain evidence="2 3">BR10423</strain>
    </source>
</reference>
<proteinExistence type="predicted"/>
<evidence type="ECO:0000313" key="2">
    <source>
        <dbReference type="EMBL" id="KWV56694.1"/>
    </source>
</evidence>
<keyword evidence="3" id="KW-1185">Reference proteome</keyword>
<dbReference type="Proteomes" id="UP000068164">
    <property type="component" value="Unassembled WGS sequence"/>
</dbReference>
<gene>
    <name evidence="2" type="ORF">AS026_33150</name>
</gene>
<evidence type="ECO:0000313" key="3">
    <source>
        <dbReference type="Proteomes" id="UP000068164"/>
    </source>
</evidence>
<evidence type="ECO:0000259" key="1">
    <source>
        <dbReference type="Pfam" id="PF06568"/>
    </source>
</evidence>
<dbReference type="EMBL" id="LNCD01000034">
    <property type="protein sequence ID" value="KWV56694.1"/>
    <property type="molecule type" value="Genomic_DNA"/>
</dbReference>
<dbReference type="Pfam" id="PF06568">
    <property type="entry name" value="YjiS-like"/>
    <property type="match status" value="1"/>
</dbReference>
<name>A0A109JX34_9HYPH</name>
<accession>A0A109JX34</accession>
<protein>
    <recommendedName>
        <fullName evidence="1">YjiS-like domain-containing protein</fullName>
    </recommendedName>
</protein>
<organism evidence="2 3">
    <name type="scientific">Rhizobium altiplani</name>
    <dbReference type="NCBI Taxonomy" id="1864509"/>
    <lineage>
        <taxon>Bacteria</taxon>
        <taxon>Pseudomonadati</taxon>
        <taxon>Pseudomonadota</taxon>
        <taxon>Alphaproteobacteria</taxon>
        <taxon>Hyphomicrobiales</taxon>
        <taxon>Rhizobiaceae</taxon>
        <taxon>Rhizobium/Agrobacterium group</taxon>
        <taxon>Rhizobium</taxon>
    </lineage>
</organism>
<dbReference type="AlphaFoldDB" id="A0A109JX34"/>
<comment type="caution">
    <text evidence="2">The sequence shown here is derived from an EMBL/GenBank/DDBJ whole genome shotgun (WGS) entry which is preliminary data.</text>
</comment>
<sequence>MAGIAGGCVSNRRADVRVAEGIVQVSFATCISRLQIPDASYALFEMLIHEAMSYIIVHRTRRYDMKIGNKIGEFLQLRKAYRDLSRLDDSALKDIGVSRGDIKRLVYGR</sequence>
<feature type="domain" description="YjiS-like" evidence="1">
    <location>
        <begin position="76"/>
        <end position="102"/>
    </location>
</feature>